<dbReference type="Gene3D" id="3.30.420.10">
    <property type="entry name" value="Ribonuclease H-like superfamily/Ribonuclease H"/>
    <property type="match status" value="1"/>
</dbReference>
<dbReference type="GO" id="GO:0015074">
    <property type="term" value="P:DNA integration"/>
    <property type="evidence" value="ECO:0007669"/>
    <property type="project" value="UniProtKB-KW"/>
</dbReference>
<dbReference type="InterPro" id="IPR036397">
    <property type="entry name" value="RNaseH_sf"/>
</dbReference>
<name>A0A699UF26_TANCI</name>
<evidence type="ECO:0000256" key="6">
    <source>
        <dbReference type="ARBA" id="ARBA00022908"/>
    </source>
</evidence>
<keyword evidence="6" id="KW-0229">DNA integration</keyword>
<comment type="caution">
    <text evidence="11">The sequence shown here is derived from an EMBL/GenBank/DDBJ whole genome shotgun (WGS) entry which is preliminary data.</text>
</comment>
<evidence type="ECO:0000256" key="5">
    <source>
        <dbReference type="ARBA" id="ARBA00022842"/>
    </source>
</evidence>
<keyword evidence="8" id="KW-0808">Transferase</keyword>
<dbReference type="GO" id="GO:0003964">
    <property type="term" value="F:RNA-directed DNA polymerase activity"/>
    <property type="evidence" value="ECO:0007669"/>
    <property type="project" value="UniProtKB-KW"/>
</dbReference>
<dbReference type="PROSITE" id="PS50994">
    <property type="entry name" value="INTEGRASE"/>
    <property type="match status" value="1"/>
</dbReference>
<dbReference type="GO" id="GO:0046872">
    <property type="term" value="F:metal ion binding"/>
    <property type="evidence" value="ECO:0007669"/>
    <property type="project" value="UniProtKB-KW"/>
</dbReference>
<dbReference type="InterPro" id="IPR012337">
    <property type="entry name" value="RNaseH-like_sf"/>
</dbReference>
<evidence type="ECO:0000256" key="3">
    <source>
        <dbReference type="ARBA" id="ARBA00022759"/>
    </source>
</evidence>
<dbReference type="GO" id="GO:0016787">
    <property type="term" value="F:hydrolase activity"/>
    <property type="evidence" value="ECO:0007669"/>
    <property type="project" value="UniProtKB-KW"/>
</dbReference>
<dbReference type="PANTHER" id="PTHR42648:SF11">
    <property type="entry name" value="TRANSPOSON TY4-P GAG-POL POLYPROTEIN"/>
    <property type="match status" value="1"/>
</dbReference>
<dbReference type="GO" id="GO:0003887">
    <property type="term" value="F:DNA-directed DNA polymerase activity"/>
    <property type="evidence" value="ECO:0007669"/>
    <property type="project" value="UniProtKB-KW"/>
</dbReference>
<dbReference type="GO" id="GO:0003676">
    <property type="term" value="F:nucleic acid binding"/>
    <property type="evidence" value="ECO:0007669"/>
    <property type="project" value="InterPro"/>
</dbReference>
<evidence type="ECO:0000313" key="11">
    <source>
        <dbReference type="EMBL" id="GFD19848.1"/>
    </source>
</evidence>
<feature type="non-terminal residue" evidence="11">
    <location>
        <position position="1"/>
    </location>
</feature>
<keyword evidence="7" id="KW-0695">RNA-directed DNA polymerase</keyword>
<keyword evidence="3" id="KW-0255">Endonuclease</keyword>
<evidence type="ECO:0000256" key="1">
    <source>
        <dbReference type="ARBA" id="ARBA00022722"/>
    </source>
</evidence>
<keyword evidence="1" id="KW-0540">Nuclease</keyword>
<evidence type="ECO:0000256" key="7">
    <source>
        <dbReference type="ARBA" id="ARBA00022918"/>
    </source>
</evidence>
<organism evidence="11">
    <name type="scientific">Tanacetum cinerariifolium</name>
    <name type="common">Dalmatian daisy</name>
    <name type="synonym">Chrysanthemum cinerariifolium</name>
    <dbReference type="NCBI Taxonomy" id="118510"/>
    <lineage>
        <taxon>Eukaryota</taxon>
        <taxon>Viridiplantae</taxon>
        <taxon>Streptophyta</taxon>
        <taxon>Embryophyta</taxon>
        <taxon>Tracheophyta</taxon>
        <taxon>Spermatophyta</taxon>
        <taxon>Magnoliopsida</taxon>
        <taxon>eudicotyledons</taxon>
        <taxon>Gunneridae</taxon>
        <taxon>Pentapetalae</taxon>
        <taxon>asterids</taxon>
        <taxon>campanulids</taxon>
        <taxon>Asterales</taxon>
        <taxon>Asteraceae</taxon>
        <taxon>Asteroideae</taxon>
        <taxon>Anthemideae</taxon>
        <taxon>Anthemidinae</taxon>
        <taxon>Tanacetum</taxon>
    </lineage>
</organism>
<dbReference type="EMBL" id="BKCJ011317781">
    <property type="protein sequence ID" value="GFD19848.1"/>
    <property type="molecule type" value="Genomic_DNA"/>
</dbReference>
<reference evidence="11" key="1">
    <citation type="journal article" date="2019" name="Sci. Rep.">
        <title>Draft genome of Tanacetum cinerariifolium, the natural source of mosquito coil.</title>
        <authorList>
            <person name="Yamashiro T."/>
            <person name="Shiraishi A."/>
            <person name="Satake H."/>
            <person name="Nakayama K."/>
        </authorList>
    </citation>
    <scope>NUCLEOTIDE SEQUENCE</scope>
</reference>
<dbReference type="GO" id="GO:0004519">
    <property type="term" value="F:endonuclease activity"/>
    <property type="evidence" value="ECO:0007669"/>
    <property type="project" value="UniProtKB-KW"/>
</dbReference>
<accession>A0A699UF26</accession>
<dbReference type="InterPro" id="IPR001584">
    <property type="entry name" value="Integrase_cat-core"/>
</dbReference>
<evidence type="ECO:0000259" key="10">
    <source>
        <dbReference type="PROSITE" id="PS50994"/>
    </source>
</evidence>
<proteinExistence type="predicted"/>
<dbReference type="PANTHER" id="PTHR42648">
    <property type="entry name" value="TRANSPOSASE, PUTATIVE-RELATED"/>
    <property type="match status" value="1"/>
</dbReference>
<keyword evidence="2" id="KW-0479">Metal-binding</keyword>
<dbReference type="AlphaFoldDB" id="A0A699UF26"/>
<dbReference type="SUPFAM" id="SSF53098">
    <property type="entry name" value="Ribonuclease H-like"/>
    <property type="match status" value="1"/>
</dbReference>
<keyword evidence="8" id="KW-0548">Nucleotidyltransferase</keyword>
<keyword evidence="8" id="KW-0239">DNA-directed DNA polymerase</keyword>
<gene>
    <name evidence="11" type="ORF">Tci_891817</name>
</gene>
<feature type="domain" description="Integrase catalytic" evidence="10">
    <location>
        <begin position="1"/>
        <end position="86"/>
    </location>
</feature>
<evidence type="ECO:0000256" key="9">
    <source>
        <dbReference type="ARBA" id="ARBA00023172"/>
    </source>
</evidence>
<keyword evidence="9" id="KW-0233">DNA recombination</keyword>
<protein>
    <submittedName>
        <fullName evidence="11">Retrovirus-related Pol polyprotein from transposon TNT 1-94</fullName>
    </submittedName>
</protein>
<evidence type="ECO:0000256" key="2">
    <source>
        <dbReference type="ARBA" id="ARBA00022723"/>
    </source>
</evidence>
<dbReference type="InterPro" id="IPR039537">
    <property type="entry name" value="Retrotran_Ty1/copia-like"/>
</dbReference>
<evidence type="ECO:0000256" key="4">
    <source>
        <dbReference type="ARBA" id="ARBA00022801"/>
    </source>
</evidence>
<evidence type="ECO:0000256" key="8">
    <source>
        <dbReference type="ARBA" id="ARBA00022932"/>
    </source>
</evidence>
<dbReference type="GO" id="GO:0006310">
    <property type="term" value="P:DNA recombination"/>
    <property type="evidence" value="ECO:0007669"/>
    <property type="project" value="UniProtKB-KW"/>
</dbReference>
<sequence length="86" mass="9661">YSGEGEVMKIFKGALVLMEAIQSGGLYVLQGKKIKKLRTDNGLEFCGESFNALCQKYGIARHHTLVRTLQQNGIAERMNRTIMEKV</sequence>
<keyword evidence="4" id="KW-0378">Hydrolase</keyword>
<keyword evidence="5" id="KW-0460">Magnesium</keyword>